<name>A0A840S062_9BURK</name>
<sequence length="508" mass="55083">MTTPPYPETGLVFPSDAQGQRSSTAAGARIVAAALRALNLGRLAQAAEAERHWRRRYPDYFRALVEGGLARPDLALASASAGLQAAWQTLRWQSRAGAEQGLVQALERPEGESLSTLTLRGAGAPSPQPWHVPYQGRHLQGDALLEQLLRWVEAGVIEPSAARALGRCVRHPEWFDLSDRHLALLGAASEAGPLRWLARWRANLYAVDVDRADVWSRISDLVLVGNATLHLPLRASGHTVDWMAAAGVDLLREAPRVAQWLRGFGRPMDLAALGYLDGERHVRLSLAMDMVASQLLSAQPASSLAYLATPTDVYAVPEEAALAAQAAYGQRPLLSRGLQSPLRLAAGERFFHANVGQLLAGPQGRRYGVADSLILEQGPNYALAKRLQQWRALWARSHGHRVSLNVAPSTTTGSVVKNPALAAGFAGASAFGIEVFQPETTNALMAALWVHDLRTDRAPSDPQIALAHPYELIMDQACHGGLWRSAYRPRSALPFAAALGWVRERVGR</sequence>
<comment type="caution">
    <text evidence="1">The sequence shown here is derived from an EMBL/GenBank/DDBJ whole genome shotgun (WGS) entry which is preliminary data.</text>
</comment>
<evidence type="ECO:0000313" key="1">
    <source>
        <dbReference type="EMBL" id="MBB5203635.1"/>
    </source>
</evidence>
<gene>
    <name evidence="1" type="ORF">HNQ51_000928</name>
</gene>
<dbReference type="OrthoDB" id="1917183at2"/>
<evidence type="ECO:0000313" key="2">
    <source>
        <dbReference type="Proteomes" id="UP000554837"/>
    </source>
</evidence>
<reference evidence="1 2" key="1">
    <citation type="submission" date="2020-08" db="EMBL/GenBank/DDBJ databases">
        <title>Genomic Encyclopedia of Type Strains, Phase IV (KMG-IV): sequencing the most valuable type-strain genomes for metagenomic binning, comparative biology and taxonomic classification.</title>
        <authorList>
            <person name="Goeker M."/>
        </authorList>
    </citation>
    <scope>NUCLEOTIDE SEQUENCE [LARGE SCALE GENOMIC DNA]</scope>
    <source>
        <strain evidence="1 2">DSM 23958</strain>
    </source>
</reference>
<accession>A0A840S062</accession>
<proteinExistence type="predicted"/>
<dbReference type="Proteomes" id="UP000554837">
    <property type="component" value="Unassembled WGS sequence"/>
</dbReference>
<keyword evidence="2" id="KW-1185">Reference proteome</keyword>
<organism evidence="1 2">
    <name type="scientific">Inhella inkyongensis</name>
    <dbReference type="NCBI Taxonomy" id="392593"/>
    <lineage>
        <taxon>Bacteria</taxon>
        <taxon>Pseudomonadati</taxon>
        <taxon>Pseudomonadota</taxon>
        <taxon>Betaproteobacteria</taxon>
        <taxon>Burkholderiales</taxon>
        <taxon>Sphaerotilaceae</taxon>
        <taxon>Inhella</taxon>
    </lineage>
</organism>
<protein>
    <submittedName>
        <fullName evidence="1">Uncharacterized protein</fullName>
    </submittedName>
</protein>
<dbReference type="AlphaFoldDB" id="A0A840S062"/>
<dbReference type="RefSeq" id="WP_138857324.1">
    <property type="nucleotide sequence ID" value="NZ_CP040709.1"/>
</dbReference>
<dbReference type="EMBL" id="JACHHO010000001">
    <property type="protein sequence ID" value="MBB5203635.1"/>
    <property type="molecule type" value="Genomic_DNA"/>
</dbReference>